<dbReference type="Proteomes" id="UP000593561">
    <property type="component" value="Unassembled WGS sequence"/>
</dbReference>
<keyword evidence="3" id="KW-0520">NAD</keyword>
<evidence type="ECO:0000256" key="2">
    <source>
        <dbReference type="ARBA" id="ARBA00022967"/>
    </source>
</evidence>
<dbReference type="PANTHER" id="PTHR11993">
    <property type="entry name" value="NADH-UBIQUINONE OXIDOREDUCTASE 49 KDA SUBUNIT"/>
    <property type="match status" value="1"/>
</dbReference>
<evidence type="ECO:0000313" key="6">
    <source>
        <dbReference type="Proteomes" id="UP000593561"/>
    </source>
</evidence>
<dbReference type="GO" id="GO:0016651">
    <property type="term" value="F:oxidoreductase activity, acting on NAD(P)H"/>
    <property type="evidence" value="ECO:0007669"/>
    <property type="project" value="InterPro"/>
</dbReference>
<dbReference type="GO" id="GO:0048038">
    <property type="term" value="F:quinone binding"/>
    <property type="evidence" value="ECO:0007669"/>
    <property type="project" value="InterPro"/>
</dbReference>
<organism evidence="5 6">
    <name type="scientific">Gossypium davidsonii</name>
    <name type="common">Davidson's cotton</name>
    <name type="synonym">Gossypium klotzschianum subsp. davidsonii</name>
    <dbReference type="NCBI Taxonomy" id="34287"/>
    <lineage>
        <taxon>Eukaryota</taxon>
        <taxon>Viridiplantae</taxon>
        <taxon>Streptophyta</taxon>
        <taxon>Embryophyta</taxon>
        <taxon>Tracheophyta</taxon>
        <taxon>Spermatophyta</taxon>
        <taxon>Magnoliopsida</taxon>
        <taxon>eudicotyledons</taxon>
        <taxon>Gunneridae</taxon>
        <taxon>Pentapetalae</taxon>
        <taxon>rosids</taxon>
        <taxon>malvids</taxon>
        <taxon>Malvales</taxon>
        <taxon>Malvaceae</taxon>
        <taxon>Malvoideae</taxon>
        <taxon>Gossypium</taxon>
    </lineage>
</organism>
<protein>
    <recommendedName>
        <fullName evidence="4">NADH-quinone oxidoreductase subunit D domain-containing protein</fullName>
    </recommendedName>
</protein>
<dbReference type="EMBL" id="JABFAC010000011">
    <property type="protein sequence ID" value="MBA0629380.1"/>
    <property type="molecule type" value="Genomic_DNA"/>
</dbReference>
<name>A0A7J8SU80_GOSDV</name>
<comment type="caution">
    <text evidence="5">The sequence shown here is derived from an EMBL/GenBank/DDBJ whole genome shotgun (WGS) entry which is preliminary data.</text>
</comment>
<keyword evidence="2" id="KW-1278">Translocase</keyword>
<keyword evidence="6" id="KW-1185">Reference proteome</keyword>
<dbReference type="GO" id="GO:0051287">
    <property type="term" value="F:NAD binding"/>
    <property type="evidence" value="ECO:0007669"/>
    <property type="project" value="InterPro"/>
</dbReference>
<dbReference type="PANTHER" id="PTHR11993:SF10">
    <property type="entry name" value="NADH DEHYDROGENASE [UBIQUINONE] IRON-SULFUR PROTEIN 2, MITOCHONDRIAL"/>
    <property type="match status" value="1"/>
</dbReference>
<dbReference type="Gene3D" id="1.10.645.10">
    <property type="entry name" value="Cytochrome-c3 Hydrogenase, chain B"/>
    <property type="match status" value="2"/>
</dbReference>
<dbReference type="SUPFAM" id="SSF56762">
    <property type="entry name" value="HydB/Nqo4-like"/>
    <property type="match status" value="1"/>
</dbReference>
<dbReference type="Pfam" id="PF00346">
    <property type="entry name" value="Complex1_49kDa"/>
    <property type="match status" value="1"/>
</dbReference>
<evidence type="ECO:0000259" key="4">
    <source>
        <dbReference type="Pfam" id="PF00346"/>
    </source>
</evidence>
<dbReference type="InterPro" id="IPR022885">
    <property type="entry name" value="NDH1_su_D/H"/>
</dbReference>
<evidence type="ECO:0000256" key="3">
    <source>
        <dbReference type="ARBA" id="ARBA00023027"/>
    </source>
</evidence>
<comment type="similarity">
    <text evidence="1">Belongs to the complex I 49 kDa subunit family.</text>
</comment>
<evidence type="ECO:0000313" key="5">
    <source>
        <dbReference type="EMBL" id="MBA0629380.1"/>
    </source>
</evidence>
<feature type="domain" description="NADH-quinone oxidoreductase subunit D" evidence="4">
    <location>
        <begin position="102"/>
        <end position="141"/>
    </location>
</feature>
<dbReference type="InterPro" id="IPR029014">
    <property type="entry name" value="NiFe-Hase_large"/>
</dbReference>
<gene>
    <name evidence="5" type="ORF">Godav_023951</name>
</gene>
<dbReference type="AlphaFoldDB" id="A0A7J8SU80"/>
<reference evidence="5 6" key="1">
    <citation type="journal article" date="2019" name="Genome Biol. Evol.">
        <title>Insights into the evolution of the New World diploid cottons (Gossypium, subgenus Houzingenia) based on genome sequencing.</title>
        <authorList>
            <person name="Grover C.E."/>
            <person name="Arick M.A. 2nd"/>
            <person name="Thrash A."/>
            <person name="Conover J.L."/>
            <person name="Sanders W.S."/>
            <person name="Peterson D.G."/>
            <person name="Frelichowski J.E."/>
            <person name="Scheffler J.A."/>
            <person name="Scheffler B.E."/>
            <person name="Wendel J.F."/>
        </authorList>
    </citation>
    <scope>NUCLEOTIDE SEQUENCE [LARGE SCALE GENOMIC DNA]</scope>
    <source>
        <strain evidence="5">27</strain>
        <tissue evidence="5">Leaf</tissue>
    </source>
</reference>
<sequence length="144" mass="15970">MNLSATEKDLIIVNMGPHHPSMHGVLRLIVTLDGEEVVDCESILATTFTEAITVNGPEQLGNIQVPKRAISEELVYDLFEATTDMRMMHNRIGGVVVGLPYERVKGIGVIGGEEAINWGLSGPMLLAYRIKWDLRKVDHYEKGK</sequence>
<evidence type="ECO:0000256" key="1">
    <source>
        <dbReference type="ARBA" id="ARBA00005769"/>
    </source>
</evidence>
<accession>A0A7J8SU80</accession>
<proteinExistence type="inferred from homology"/>
<dbReference type="GO" id="GO:0009535">
    <property type="term" value="C:chloroplast thylakoid membrane"/>
    <property type="evidence" value="ECO:0007669"/>
    <property type="project" value="TreeGrafter"/>
</dbReference>
<dbReference type="InterPro" id="IPR001135">
    <property type="entry name" value="NADH_Q_OxRdtase_suD"/>
</dbReference>